<gene>
    <name evidence="3" type="ORF">ACFPPD_09315</name>
</gene>
<evidence type="ECO:0000313" key="4">
    <source>
        <dbReference type="Proteomes" id="UP001596105"/>
    </source>
</evidence>
<proteinExistence type="predicted"/>
<keyword evidence="4" id="KW-1185">Reference proteome</keyword>
<dbReference type="Gene3D" id="3.40.50.1110">
    <property type="entry name" value="SGNH hydrolase"/>
    <property type="match status" value="1"/>
</dbReference>
<dbReference type="SUPFAM" id="SSF52266">
    <property type="entry name" value="SGNH hydrolase"/>
    <property type="match status" value="1"/>
</dbReference>
<dbReference type="RefSeq" id="WP_209748878.1">
    <property type="nucleotide sequence ID" value="NZ_JBHSMH010000022.1"/>
</dbReference>
<protein>
    <submittedName>
        <fullName evidence="3">SGNH/GDSL hydrolase family protein</fullName>
    </submittedName>
</protein>
<name>A0ABW0LW35_9BACL</name>
<feature type="domain" description="SGNH hydrolase-type esterase" evidence="2">
    <location>
        <begin position="103"/>
        <end position="267"/>
    </location>
</feature>
<accession>A0ABW0LW35</accession>
<dbReference type="GO" id="GO:0016787">
    <property type="term" value="F:hydrolase activity"/>
    <property type="evidence" value="ECO:0007669"/>
    <property type="project" value="UniProtKB-KW"/>
</dbReference>
<comment type="caution">
    <text evidence="3">The sequence shown here is derived from an EMBL/GenBank/DDBJ whole genome shotgun (WGS) entry which is preliminary data.</text>
</comment>
<dbReference type="InterPro" id="IPR036514">
    <property type="entry name" value="SGNH_hydro_sf"/>
</dbReference>
<dbReference type="PANTHER" id="PTHR34407:SF1">
    <property type="entry name" value="SGNH HYDROLASE-TYPE ESTERASE DOMAIN-CONTAINING PROTEIN"/>
    <property type="match status" value="1"/>
</dbReference>
<feature type="chain" id="PRO_5046242392" evidence="1">
    <location>
        <begin position="25"/>
        <end position="430"/>
    </location>
</feature>
<dbReference type="Pfam" id="PF13472">
    <property type="entry name" value="Lipase_GDSL_2"/>
    <property type="match status" value="1"/>
</dbReference>
<evidence type="ECO:0000259" key="2">
    <source>
        <dbReference type="Pfam" id="PF13472"/>
    </source>
</evidence>
<sequence>MTRKSRLALVAGILTIGLLTGCGAGGDASTASPTASTTVTAISPAPASATAIATASTTGSAAGQTEDPMEKYYEQSIAVQGVPSRIAQAMKKAKDGQPVTLGVIGGSITVGYLSSDLQKRSWAALLRAWWENKFPDSKLTYVNAGIGATGSLLGVHRVDKDLLEATPDMVVVEFSVNDLGVASATETYEGLMRKILKSDGNPGVLTLDMMNNRGESWQEHFIPVNEYYGIPLISYRDAVWPKIQAGELSWADVSPDEVHPNDKGHELAADLIIRYLDDLYAQLDTIATPSYELTASVTDNGFENSTLDNNLNLTPSSTGGWEAYSYEGLWGDGWIASAKGKPLAFDVKAASITVNFARFNFEGKGAKAYVMIDGKTRVDFDADFSGGWGDYMESKTILKEREAKKHRLEFYYDDEVDKEFRIVSIMAAGY</sequence>
<dbReference type="InterPro" id="IPR013830">
    <property type="entry name" value="SGNH_hydro"/>
</dbReference>
<dbReference type="CDD" id="cd00229">
    <property type="entry name" value="SGNH_hydrolase"/>
    <property type="match status" value="1"/>
</dbReference>
<evidence type="ECO:0000313" key="3">
    <source>
        <dbReference type="EMBL" id="MFC5468921.1"/>
    </source>
</evidence>
<feature type="signal peptide" evidence="1">
    <location>
        <begin position="1"/>
        <end position="24"/>
    </location>
</feature>
<dbReference type="Proteomes" id="UP001596105">
    <property type="component" value="Unassembled WGS sequence"/>
</dbReference>
<dbReference type="PROSITE" id="PS51257">
    <property type="entry name" value="PROKAR_LIPOPROTEIN"/>
    <property type="match status" value="1"/>
</dbReference>
<evidence type="ECO:0000256" key="1">
    <source>
        <dbReference type="SAM" id="SignalP"/>
    </source>
</evidence>
<organism evidence="3 4">
    <name type="scientific">Cohnella suwonensis</name>
    <dbReference type="NCBI Taxonomy" id="696072"/>
    <lineage>
        <taxon>Bacteria</taxon>
        <taxon>Bacillati</taxon>
        <taxon>Bacillota</taxon>
        <taxon>Bacilli</taxon>
        <taxon>Bacillales</taxon>
        <taxon>Paenibacillaceae</taxon>
        <taxon>Cohnella</taxon>
    </lineage>
</organism>
<keyword evidence="1" id="KW-0732">Signal</keyword>
<dbReference type="EMBL" id="JBHSMH010000022">
    <property type="protein sequence ID" value="MFC5468921.1"/>
    <property type="molecule type" value="Genomic_DNA"/>
</dbReference>
<reference evidence="4" key="1">
    <citation type="journal article" date="2019" name="Int. J. Syst. Evol. Microbiol.">
        <title>The Global Catalogue of Microorganisms (GCM) 10K type strain sequencing project: providing services to taxonomists for standard genome sequencing and annotation.</title>
        <authorList>
            <consortium name="The Broad Institute Genomics Platform"/>
            <consortium name="The Broad Institute Genome Sequencing Center for Infectious Disease"/>
            <person name="Wu L."/>
            <person name="Ma J."/>
        </authorList>
    </citation>
    <scope>NUCLEOTIDE SEQUENCE [LARGE SCALE GENOMIC DNA]</scope>
    <source>
        <strain evidence="4">CCUG 57113</strain>
    </source>
</reference>
<dbReference type="PANTHER" id="PTHR34407">
    <property type="entry name" value="EXPRESSED PROTEIN"/>
    <property type="match status" value="1"/>
</dbReference>
<keyword evidence="3" id="KW-0378">Hydrolase</keyword>